<protein>
    <submittedName>
        <fullName evidence="2">Uncharacterized protein</fullName>
    </submittedName>
</protein>
<evidence type="ECO:0000313" key="2">
    <source>
        <dbReference type="EMBL" id="KZL65118.1"/>
    </source>
</evidence>
<dbReference type="Proteomes" id="UP000076552">
    <property type="component" value="Unassembled WGS sequence"/>
</dbReference>
<organism evidence="2 3">
    <name type="scientific">Colletotrichum tofieldiae</name>
    <dbReference type="NCBI Taxonomy" id="708197"/>
    <lineage>
        <taxon>Eukaryota</taxon>
        <taxon>Fungi</taxon>
        <taxon>Dikarya</taxon>
        <taxon>Ascomycota</taxon>
        <taxon>Pezizomycotina</taxon>
        <taxon>Sordariomycetes</taxon>
        <taxon>Hypocreomycetidae</taxon>
        <taxon>Glomerellales</taxon>
        <taxon>Glomerellaceae</taxon>
        <taxon>Colletotrichum</taxon>
        <taxon>Colletotrichum spaethianum species complex</taxon>
    </lineage>
</organism>
<dbReference type="AlphaFoldDB" id="A0A166MY18"/>
<reference evidence="2 3" key="1">
    <citation type="submission" date="2015-06" db="EMBL/GenBank/DDBJ databases">
        <title>Survival trade-offs in plant roots during colonization by closely related pathogenic and mutualistic fungi.</title>
        <authorList>
            <person name="Hacquard S."/>
            <person name="Kracher B."/>
            <person name="Hiruma K."/>
            <person name="Weinman A."/>
            <person name="Muench P."/>
            <person name="Garrido Oter R."/>
            <person name="Ver Loren van Themaat E."/>
            <person name="Dallerey J.-F."/>
            <person name="Damm U."/>
            <person name="Henrissat B."/>
            <person name="Lespinet O."/>
            <person name="Thon M."/>
            <person name="Kemen E."/>
            <person name="McHardy A.C."/>
            <person name="Schulze-Lefert P."/>
            <person name="O'Connell R.J."/>
        </authorList>
    </citation>
    <scope>NUCLEOTIDE SEQUENCE [LARGE SCALE GENOMIC DNA]</scope>
    <source>
        <strain evidence="2 3">0861</strain>
    </source>
</reference>
<sequence>LSQTKFQLGFRAYQHCGIRTQSSIDIFFLFCLYRRYRSCLGRSLLFTCFTLILLVLVALSSIASPQLRSPEAGASFFALVSIRYDVEKSALAPWPPRRDNQTLRVGNRGRATCNLVTLFLTEASDATGLVQLLSERSESTKVALSFCCVSFPSLALSARLLSR</sequence>
<accession>A0A166MY18</accession>
<keyword evidence="3" id="KW-1185">Reference proteome</keyword>
<name>A0A166MY18_9PEZI</name>
<proteinExistence type="predicted"/>
<comment type="caution">
    <text evidence="2">The sequence shown here is derived from an EMBL/GenBank/DDBJ whole genome shotgun (WGS) entry which is preliminary data.</text>
</comment>
<dbReference type="EMBL" id="LFIV01000239">
    <property type="protein sequence ID" value="KZL65118.1"/>
    <property type="molecule type" value="Genomic_DNA"/>
</dbReference>
<feature type="transmembrane region" description="Helical" evidence="1">
    <location>
        <begin position="44"/>
        <end position="63"/>
    </location>
</feature>
<keyword evidence="1" id="KW-0812">Transmembrane</keyword>
<evidence type="ECO:0000256" key="1">
    <source>
        <dbReference type="SAM" id="Phobius"/>
    </source>
</evidence>
<evidence type="ECO:0000313" key="3">
    <source>
        <dbReference type="Proteomes" id="UP000076552"/>
    </source>
</evidence>
<gene>
    <name evidence="2" type="ORF">CT0861_10842</name>
</gene>
<keyword evidence="1" id="KW-1133">Transmembrane helix</keyword>
<feature type="non-terminal residue" evidence="2">
    <location>
        <position position="1"/>
    </location>
</feature>
<keyword evidence="1" id="KW-0472">Membrane</keyword>